<sequence length="209" mass="24209">MAIDTFSDLYAPMFLANEGIIYSNSSLSRWISAAVYWVVLHPSSRFIFFGRKRNLMYTILHATVLTATSVEIYFMQKSMESSENSMHSSLLWLKEEGKTSYFVMQTDSNLIYAYCRVLNYYKKVLHNYSVIVLVGYGLVITTVEMLIEIVKEVKKGMHWTCRETQRYQRLALILQGTLPTLGYLIPAIIFACLQFAPMLVMVRDDFEQI</sequence>
<accession>A0A2A6CN07</accession>
<name>A0A2A6CN07_PRIPA</name>
<reference evidence="1" key="2">
    <citation type="submission" date="2022-06" db="UniProtKB">
        <authorList>
            <consortium name="EnsemblMetazoa"/>
        </authorList>
    </citation>
    <scope>IDENTIFICATION</scope>
    <source>
        <strain evidence="1">PS312</strain>
    </source>
</reference>
<keyword evidence="2" id="KW-1185">Reference proteome</keyword>
<dbReference type="EnsemblMetazoa" id="PPA40960.1">
    <property type="protein sequence ID" value="PPA40960.1"/>
    <property type="gene ID" value="WBGene00279329"/>
</dbReference>
<evidence type="ECO:0000313" key="2">
    <source>
        <dbReference type="Proteomes" id="UP000005239"/>
    </source>
</evidence>
<gene>
    <name evidence="1" type="primary">WBGene00279329</name>
</gene>
<organism evidence="1 2">
    <name type="scientific">Pristionchus pacificus</name>
    <name type="common">Parasitic nematode worm</name>
    <dbReference type="NCBI Taxonomy" id="54126"/>
    <lineage>
        <taxon>Eukaryota</taxon>
        <taxon>Metazoa</taxon>
        <taxon>Ecdysozoa</taxon>
        <taxon>Nematoda</taxon>
        <taxon>Chromadorea</taxon>
        <taxon>Rhabditida</taxon>
        <taxon>Rhabditina</taxon>
        <taxon>Diplogasteromorpha</taxon>
        <taxon>Diplogasteroidea</taxon>
        <taxon>Neodiplogasteridae</taxon>
        <taxon>Pristionchus</taxon>
    </lineage>
</organism>
<evidence type="ECO:0000313" key="1">
    <source>
        <dbReference type="EnsemblMetazoa" id="PPA40960.1"/>
    </source>
</evidence>
<protein>
    <submittedName>
        <fullName evidence="1">Uncharacterized protein</fullName>
    </submittedName>
</protein>
<accession>A0A8R1Z0L1</accession>
<dbReference type="AlphaFoldDB" id="A0A2A6CN07"/>
<reference evidence="2" key="1">
    <citation type="journal article" date="2008" name="Nat. Genet.">
        <title>The Pristionchus pacificus genome provides a unique perspective on nematode lifestyle and parasitism.</title>
        <authorList>
            <person name="Dieterich C."/>
            <person name="Clifton S.W."/>
            <person name="Schuster L.N."/>
            <person name="Chinwalla A."/>
            <person name="Delehaunty K."/>
            <person name="Dinkelacker I."/>
            <person name="Fulton L."/>
            <person name="Fulton R."/>
            <person name="Godfrey J."/>
            <person name="Minx P."/>
            <person name="Mitreva M."/>
            <person name="Roeseler W."/>
            <person name="Tian H."/>
            <person name="Witte H."/>
            <person name="Yang S.P."/>
            <person name="Wilson R.K."/>
            <person name="Sommer R.J."/>
        </authorList>
    </citation>
    <scope>NUCLEOTIDE SEQUENCE [LARGE SCALE GENOMIC DNA]</scope>
    <source>
        <strain evidence="2">PS312</strain>
    </source>
</reference>
<dbReference type="Proteomes" id="UP000005239">
    <property type="component" value="Unassembled WGS sequence"/>
</dbReference>
<proteinExistence type="predicted"/>